<evidence type="ECO:0000313" key="1">
    <source>
        <dbReference type="EMBL" id="MBM7124243.1"/>
    </source>
</evidence>
<dbReference type="InterPro" id="IPR036390">
    <property type="entry name" value="WH_DNA-bd_sf"/>
</dbReference>
<dbReference type="InterPro" id="IPR036388">
    <property type="entry name" value="WH-like_DNA-bd_sf"/>
</dbReference>
<dbReference type="RefSeq" id="WP_204679417.1">
    <property type="nucleotide sequence ID" value="NZ_BSNR01000008.1"/>
</dbReference>
<comment type="caution">
    <text evidence="1">The sequence shown here is derived from an EMBL/GenBank/DDBJ whole genome shotgun (WGS) entry which is preliminary data.</text>
</comment>
<gene>
    <name evidence="1" type="ORF">ISP19_02525</name>
</gene>
<organism evidence="1 2">
    <name type="scientific">Dyella flava</name>
    <dbReference type="NCBI Taxonomy" id="1920170"/>
    <lineage>
        <taxon>Bacteria</taxon>
        <taxon>Pseudomonadati</taxon>
        <taxon>Pseudomonadota</taxon>
        <taxon>Gammaproteobacteria</taxon>
        <taxon>Lysobacterales</taxon>
        <taxon>Rhodanobacteraceae</taxon>
        <taxon>Dyella</taxon>
    </lineage>
</organism>
<name>A0ABS2K0G8_9GAMM</name>
<keyword evidence="2" id="KW-1185">Reference proteome</keyword>
<dbReference type="EMBL" id="JADIKE010000025">
    <property type="protein sequence ID" value="MBM7124243.1"/>
    <property type="molecule type" value="Genomic_DNA"/>
</dbReference>
<accession>A0ABS2K0G8</accession>
<reference evidence="1" key="1">
    <citation type="submission" date="2020-10" db="EMBL/GenBank/DDBJ databases">
        <title>Phylogeny of dyella-like bacteria.</title>
        <authorList>
            <person name="Fu J."/>
        </authorList>
    </citation>
    <scope>NUCLEOTIDE SEQUENCE</scope>
    <source>
        <strain evidence="1">DHOC52</strain>
    </source>
</reference>
<dbReference type="SUPFAM" id="SSF46785">
    <property type="entry name" value="Winged helix' DNA-binding domain"/>
    <property type="match status" value="1"/>
</dbReference>
<proteinExistence type="predicted"/>
<protein>
    <submittedName>
        <fullName evidence="1">Transcriptional repressor</fullName>
    </submittedName>
</protein>
<dbReference type="Gene3D" id="1.10.10.10">
    <property type="entry name" value="Winged helix-like DNA-binding domain superfamily/Winged helix DNA-binding domain"/>
    <property type="match status" value="1"/>
</dbReference>
<sequence length="168" mass="18602">MTPKPDPDDALKIWQQRCKAQGLALTTSRNAILHALLEQTEARDAVPLLQAAQAHHSGTSIGTVYRFLRELEQRGLIDAHVQPHGRIRWQLRQARMSSAAHAASDIRRMVAQVQDFLHTLEQMGLAEIAPPDISPATAPPDIERTLAVLHDIAGHLGYRLLPQRTTPA</sequence>
<dbReference type="InterPro" id="IPR002481">
    <property type="entry name" value="FUR"/>
</dbReference>
<evidence type="ECO:0000313" key="2">
    <source>
        <dbReference type="Proteomes" id="UP001430149"/>
    </source>
</evidence>
<dbReference type="Pfam" id="PF01475">
    <property type="entry name" value="FUR"/>
    <property type="match status" value="1"/>
</dbReference>
<dbReference type="Proteomes" id="UP001430149">
    <property type="component" value="Unassembled WGS sequence"/>
</dbReference>